<feature type="domain" description="MacB-like periplasmic core" evidence="9">
    <location>
        <begin position="21"/>
        <end position="245"/>
    </location>
</feature>
<feature type="domain" description="ABC3 transporter permease C-terminal" evidence="8">
    <location>
        <begin position="286"/>
        <end position="399"/>
    </location>
</feature>
<proteinExistence type="inferred from homology"/>
<dbReference type="AlphaFoldDB" id="A0A7C0U2S2"/>
<protein>
    <submittedName>
        <fullName evidence="10">FtsX-like permease family protein</fullName>
    </submittedName>
</protein>
<evidence type="ECO:0000313" key="10">
    <source>
        <dbReference type="EMBL" id="HDD44173.1"/>
    </source>
</evidence>
<comment type="subcellular location">
    <subcellularLocation>
        <location evidence="1">Cell membrane</location>
        <topology evidence="1">Multi-pass membrane protein</topology>
    </subcellularLocation>
</comment>
<accession>A0A7C0U2S2</accession>
<evidence type="ECO:0000256" key="2">
    <source>
        <dbReference type="ARBA" id="ARBA00022475"/>
    </source>
</evidence>
<feature type="transmembrane region" description="Helical" evidence="7">
    <location>
        <begin position="369"/>
        <end position="392"/>
    </location>
</feature>
<dbReference type="Pfam" id="PF12704">
    <property type="entry name" value="MacB_PCD"/>
    <property type="match status" value="1"/>
</dbReference>
<evidence type="ECO:0000256" key="6">
    <source>
        <dbReference type="ARBA" id="ARBA00038076"/>
    </source>
</evidence>
<dbReference type="PANTHER" id="PTHR30572">
    <property type="entry name" value="MEMBRANE COMPONENT OF TRANSPORTER-RELATED"/>
    <property type="match status" value="1"/>
</dbReference>
<evidence type="ECO:0000256" key="3">
    <source>
        <dbReference type="ARBA" id="ARBA00022692"/>
    </source>
</evidence>
<dbReference type="InterPro" id="IPR025857">
    <property type="entry name" value="MacB_PCD"/>
</dbReference>
<sequence>MKNKIFLKNIFQVLILHKRRTLLSMLGVLFGILALVTVSHISIAMKKQIKNTLEKFGPNLVVVRAGEVRVTGRGIHQFSTAQTLKLNDAKAIKMTINGVKRVVPLVEAMFPLRYKGTIMWAKLIGATNEIKDLRNLILEEGRFFNKEEEKLGLRKVVLGYKVWKTLFNEKGVFGKTLLIRRVPCEIIGVLAPKGADLAGEDLDNVIYLPLKTVMTRFLNVDYLSAILIETVNEKDMLRIKENIKNLLRQRHKIGPLEADDFTIYALKDLTETKEKGLALVSLLSKMAAIISFIIGGIGIFALMLLSVAERYYEIGIRRAVGAKKIDILLQFLGEAIFISFSGGIGGIILGLMIAWTISFIANIPLVLSFIQIILSIIISLGLGIIAGVYPAYLAASLPPLKAFQG</sequence>
<comment type="similarity">
    <text evidence="6">Belongs to the ABC-4 integral membrane protein family.</text>
</comment>
<evidence type="ECO:0000256" key="4">
    <source>
        <dbReference type="ARBA" id="ARBA00022989"/>
    </source>
</evidence>
<dbReference type="GO" id="GO:0022857">
    <property type="term" value="F:transmembrane transporter activity"/>
    <property type="evidence" value="ECO:0007669"/>
    <property type="project" value="TreeGrafter"/>
</dbReference>
<keyword evidence="3 7" id="KW-0812">Transmembrane</keyword>
<evidence type="ECO:0000259" key="8">
    <source>
        <dbReference type="Pfam" id="PF02687"/>
    </source>
</evidence>
<dbReference type="EMBL" id="DRBS01000188">
    <property type="protein sequence ID" value="HDD44173.1"/>
    <property type="molecule type" value="Genomic_DNA"/>
</dbReference>
<dbReference type="GO" id="GO:0005886">
    <property type="term" value="C:plasma membrane"/>
    <property type="evidence" value="ECO:0007669"/>
    <property type="project" value="UniProtKB-SubCell"/>
</dbReference>
<reference evidence="10" key="1">
    <citation type="journal article" date="2020" name="mSystems">
        <title>Genome- and Community-Level Interaction Insights into Carbon Utilization and Element Cycling Functions of Hydrothermarchaeota in Hydrothermal Sediment.</title>
        <authorList>
            <person name="Zhou Z."/>
            <person name="Liu Y."/>
            <person name="Xu W."/>
            <person name="Pan J."/>
            <person name="Luo Z.H."/>
            <person name="Li M."/>
        </authorList>
    </citation>
    <scope>NUCLEOTIDE SEQUENCE [LARGE SCALE GENOMIC DNA]</scope>
    <source>
        <strain evidence="10">HyVt-233</strain>
    </source>
</reference>
<evidence type="ECO:0000256" key="5">
    <source>
        <dbReference type="ARBA" id="ARBA00023136"/>
    </source>
</evidence>
<name>A0A7C0U2S2_DESA2</name>
<keyword evidence="5 7" id="KW-0472">Membrane</keyword>
<dbReference type="PANTHER" id="PTHR30572:SF4">
    <property type="entry name" value="ABC TRANSPORTER PERMEASE YTRF"/>
    <property type="match status" value="1"/>
</dbReference>
<feature type="transmembrane region" description="Helical" evidence="7">
    <location>
        <begin position="21"/>
        <end position="43"/>
    </location>
</feature>
<evidence type="ECO:0000256" key="7">
    <source>
        <dbReference type="SAM" id="Phobius"/>
    </source>
</evidence>
<organism evidence="10">
    <name type="scientific">Desulfofervidus auxilii</name>
    <dbReference type="NCBI Taxonomy" id="1621989"/>
    <lineage>
        <taxon>Bacteria</taxon>
        <taxon>Pseudomonadati</taxon>
        <taxon>Thermodesulfobacteriota</taxon>
        <taxon>Candidatus Desulfofervidia</taxon>
        <taxon>Candidatus Desulfofervidales</taxon>
        <taxon>Candidatus Desulfofervidaceae</taxon>
        <taxon>Candidatus Desulfofervidus</taxon>
    </lineage>
</organism>
<dbReference type="InterPro" id="IPR050250">
    <property type="entry name" value="Macrolide_Exporter_MacB"/>
</dbReference>
<feature type="transmembrane region" description="Helical" evidence="7">
    <location>
        <begin position="286"/>
        <end position="307"/>
    </location>
</feature>
<dbReference type="Pfam" id="PF02687">
    <property type="entry name" value="FtsX"/>
    <property type="match status" value="1"/>
</dbReference>
<gene>
    <name evidence="10" type="ORF">ENG63_04855</name>
</gene>
<comment type="caution">
    <text evidence="10">The sequence shown here is derived from an EMBL/GenBank/DDBJ whole genome shotgun (WGS) entry which is preliminary data.</text>
</comment>
<dbReference type="Proteomes" id="UP000886289">
    <property type="component" value="Unassembled WGS sequence"/>
</dbReference>
<feature type="transmembrane region" description="Helical" evidence="7">
    <location>
        <begin position="328"/>
        <end position="357"/>
    </location>
</feature>
<keyword evidence="4 7" id="KW-1133">Transmembrane helix</keyword>
<evidence type="ECO:0000259" key="9">
    <source>
        <dbReference type="Pfam" id="PF12704"/>
    </source>
</evidence>
<evidence type="ECO:0000256" key="1">
    <source>
        <dbReference type="ARBA" id="ARBA00004651"/>
    </source>
</evidence>
<keyword evidence="2" id="KW-1003">Cell membrane</keyword>
<dbReference type="InterPro" id="IPR003838">
    <property type="entry name" value="ABC3_permease_C"/>
</dbReference>